<comment type="caution">
    <text evidence="2">The sequence shown here is derived from an EMBL/GenBank/DDBJ whole genome shotgun (WGS) entry which is preliminary data.</text>
</comment>
<dbReference type="AlphaFoldDB" id="A0A9P6X6C6"/>
<evidence type="ECO:0000313" key="2">
    <source>
        <dbReference type="EMBL" id="KAG1306257.1"/>
    </source>
</evidence>
<gene>
    <name evidence="2" type="ORF">G6F64_007737</name>
</gene>
<reference evidence="2" key="1">
    <citation type="journal article" date="2020" name="Microb. Genom.">
        <title>Genetic diversity of clinical and environmental Mucorales isolates obtained from an investigation of mucormycosis cases among solid organ transplant recipients.</title>
        <authorList>
            <person name="Nguyen M.H."/>
            <person name="Kaul D."/>
            <person name="Muto C."/>
            <person name="Cheng S.J."/>
            <person name="Richter R.A."/>
            <person name="Bruno V.M."/>
            <person name="Liu G."/>
            <person name="Beyhan S."/>
            <person name="Sundermann A.J."/>
            <person name="Mounaud S."/>
            <person name="Pasculle A.W."/>
            <person name="Nierman W.C."/>
            <person name="Driscoll E."/>
            <person name="Cumbie R."/>
            <person name="Clancy C.J."/>
            <person name="Dupont C.L."/>
        </authorList>
    </citation>
    <scope>NUCLEOTIDE SEQUENCE</scope>
    <source>
        <strain evidence="2">GL11</strain>
    </source>
</reference>
<name>A0A9P6X6C6_RHIOR</name>
<proteinExistence type="predicted"/>
<feature type="coiled-coil region" evidence="1">
    <location>
        <begin position="109"/>
        <end position="136"/>
    </location>
</feature>
<dbReference type="EMBL" id="JAANQT010001173">
    <property type="protein sequence ID" value="KAG1306257.1"/>
    <property type="molecule type" value="Genomic_DNA"/>
</dbReference>
<evidence type="ECO:0000313" key="3">
    <source>
        <dbReference type="Proteomes" id="UP000716291"/>
    </source>
</evidence>
<protein>
    <submittedName>
        <fullName evidence="2">Uncharacterized protein</fullName>
    </submittedName>
</protein>
<sequence>MNNSGKTLKWAVQRTQKPNTRIQKRQPAKKLTRKAIRELSSNHPKPAPYSQKEINKLEGELEFAHDSLATVIVNLQSIHHAYKTSESELEETKSATRLCEKEKELLTAYGEVKLQASHLERKIAKLESKIASLKEFEVVSPPPYMTSPCSSVDTTLTHATPMVNYTQPAPLFDNTTCNVTYDYQQLYYQPCVNNNELYSFDQLYDFYPLLNFDDILFSDNGFSTYDCASFHTTI</sequence>
<organism evidence="2 3">
    <name type="scientific">Rhizopus oryzae</name>
    <name type="common">Mucormycosis agent</name>
    <name type="synonym">Rhizopus arrhizus var. delemar</name>
    <dbReference type="NCBI Taxonomy" id="64495"/>
    <lineage>
        <taxon>Eukaryota</taxon>
        <taxon>Fungi</taxon>
        <taxon>Fungi incertae sedis</taxon>
        <taxon>Mucoromycota</taxon>
        <taxon>Mucoromycotina</taxon>
        <taxon>Mucoromycetes</taxon>
        <taxon>Mucorales</taxon>
        <taxon>Mucorineae</taxon>
        <taxon>Rhizopodaceae</taxon>
        <taxon>Rhizopus</taxon>
    </lineage>
</organism>
<accession>A0A9P6X6C6</accession>
<dbReference type="Proteomes" id="UP000716291">
    <property type="component" value="Unassembled WGS sequence"/>
</dbReference>
<evidence type="ECO:0000256" key="1">
    <source>
        <dbReference type="SAM" id="Coils"/>
    </source>
</evidence>
<keyword evidence="3" id="KW-1185">Reference proteome</keyword>
<keyword evidence="1" id="KW-0175">Coiled coil</keyword>